<evidence type="ECO:0000256" key="1">
    <source>
        <dbReference type="SAM" id="MobiDB-lite"/>
    </source>
</evidence>
<protein>
    <submittedName>
        <fullName evidence="2">Uncharacterized protein</fullName>
    </submittedName>
</protein>
<name>A0ABQ7NLK1_BRACM</name>
<dbReference type="EMBL" id="JADBGQ010000002">
    <property type="protein sequence ID" value="KAG5410950.1"/>
    <property type="molecule type" value="Genomic_DNA"/>
</dbReference>
<evidence type="ECO:0000313" key="2">
    <source>
        <dbReference type="EMBL" id="KAG5410950.1"/>
    </source>
</evidence>
<proteinExistence type="predicted"/>
<reference evidence="2 3" key="1">
    <citation type="submission" date="2021-03" db="EMBL/GenBank/DDBJ databases">
        <authorList>
            <person name="King G.J."/>
            <person name="Bancroft I."/>
            <person name="Baten A."/>
            <person name="Bloomfield J."/>
            <person name="Borpatragohain P."/>
            <person name="He Z."/>
            <person name="Irish N."/>
            <person name="Irwin J."/>
            <person name="Liu K."/>
            <person name="Mauleon R.P."/>
            <person name="Moore J."/>
            <person name="Morris R."/>
            <person name="Ostergaard L."/>
            <person name="Wang B."/>
            <person name="Wells R."/>
        </authorList>
    </citation>
    <scope>NUCLEOTIDE SEQUENCE [LARGE SCALE GENOMIC DNA]</scope>
    <source>
        <strain evidence="2">R-o-18</strain>
        <tissue evidence="2">Leaf</tissue>
    </source>
</reference>
<organism evidence="2 3">
    <name type="scientific">Brassica rapa subsp. trilocularis</name>
    <dbReference type="NCBI Taxonomy" id="1813537"/>
    <lineage>
        <taxon>Eukaryota</taxon>
        <taxon>Viridiplantae</taxon>
        <taxon>Streptophyta</taxon>
        <taxon>Embryophyta</taxon>
        <taxon>Tracheophyta</taxon>
        <taxon>Spermatophyta</taxon>
        <taxon>Magnoliopsida</taxon>
        <taxon>eudicotyledons</taxon>
        <taxon>Gunneridae</taxon>
        <taxon>Pentapetalae</taxon>
        <taxon>rosids</taxon>
        <taxon>malvids</taxon>
        <taxon>Brassicales</taxon>
        <taxon>Brassicaceae</taxon>
        <taxon>Brassiceae</taxon>
        <taxon>Brassica</taxon>
    </lineage>
</organism>
<feature type="non-terminal residue" evidence="2">
    <location>
        <position position="1"/>
    </location>
</feature>
<comment type="caution">
    <text evidence="2">The sequence shown here is derived from an EMBL/GenBank/DDBJ whole genome shotgun (WGS) entry which is preliminary data.</text>
</comment>
<gene>
    <name evidence="2" type="primary">A02p039400.1_BraROA</name>
    <name evidence="2" type="ORF">IGI04_007269</name>
</gene>
<sequence>FALFTPQVHIIHENAINFFFFKNDIFTLSPSSSSSNYKIVIVINTLTTMNNQFEALNAPKNDLPFFFLHSYELNTTYLSLSLHIKLKTPNGSRLENFLEVEISLEDFQEVQTTEMEVVWKTSSKSSTALYIRRLTGKSSQKSSRSEKPADQIQN</sequence>
<feature type="region of interest" description="Disordered" evidence="1">
    <location>
        <begin position="135"/>
        <end position="154"/>
    </location>
</feature>
<evidence type="ECO:0000313" key="3">
    <source>
        <dbReference type="Proteomes" id="UP000823674"/>
    </source>
</evidence>
<dbReference type="Proteomes" id="UP000823674">
    <property type="component" value="Chromosome A02"/>
</dbReference>
<accession>A0ABQ7NLK1</accession>
<feature type="compositionally biased region" description="Basic and acidic residues" evidence="1">
    <location>
        <begin position="143"/>
        <end position="154"/>
    </location>
</feature>
<keyword evidence="3" id="KW-1185">Reference proteome</keyword>